<accession>A0A1D2VQ74</accession>
<dbReference type="Proteomes" id="UP000095038">
    <property type="component" value="Unassembled WGS sequence"/>
</dbReference>
<evidence type="ECO:0000313" key="2">
    <source>
        <dbReference type="Proteomes" id="UP000095038"/>
    </source>
</evidence>
<dbReference type="AlphaFoldDB" id="A0A1D2VQ74"/>
<evidence type="ECO:0008006" key="3">
    <source>
        <dbReference type="Google" id="ProtNLM"/>
    </source>
</evidence>
<proteinExistence type="predicted"/>
<keyword evidence="2" id="KW-1185">Reference proteome</keyword>
<dbReference type="OrthoDB" id="4068335at2759"/>
<dbReference type="InParanoid" id="A0A1D2VQ74"/>
<dbReference type="GeneID" id="30968897"/>
<name>A0A1D2VQ74_9ASCO</name>
<gene>
    <name evidence="1" type="ORF">ASCRUDRAFT_98611</name>
</gene>
<dbReference type="RefSeq" id="XP_020050068.1">
    <property type="nucleotide sequence ID" value="XM_020195261.1"/>
</dbReference>
<dbReference type="EMBL" id="KV454475">
    <property type="protein sequence ID" value="ODV63761.1"/>
    <property type="molecule type" value="Genomic_DNA"/>
</dbReference>
<evidence type="ECO:0000313" key="1">
    <source>
        <dbReference type="EMBL" id="ODV63761.1"/>
    </source>
</evidence>
<sequence length="436" mass="51037">MPKYISKKHGNSWQHRLKDINKARHEGFAVLENIEDEFRHDLGVHLYSSFLIRLKTQGQYPYRSWTAWPLPYDRLVDCKHSRVYVDEEGVSLAGAQEQTSQKQQKQQVQRDINRTIATLSQLDDVQKEFRSNNNPDILQSIQNGIVSQQPEYRFELDNGNENGNESEKEVEFEVLSDPEKALESEINVLYQSIIYKKIQNFNNQNKLKRNNTKKFQPIVDPSIKIPSKIFQKIKKLIDFLILKIIILKYHTTSSRQISFNTGKKTKSHSLVKNAKLFDWQDILLMLSNCPSNKKSHQFLFQKTLNHSRYLFYDLANDFLIQHQNNSNQNINQDEFSDNDNDLSDNANEGRIVLSKHNHTNTNNSTNNSTNTNTNTIQLKMSLIQYYKYETLMANIRVSNTLNSPNDNYTSSLKRTYELYKHSQYTPSINTFNKHSQ</sequence>
<protein>
    <recommendedName>
        <fullName evidence="3">Rrn9 domain-containing protein</fullName>
    </recommendedName>
</protein>
<reference evidence="2" key="1">
    <citation type="submission" date="2016-05" db="EMBL/GenBank/DDBJ databases">
        <title>Comparative genomics of biotechnologically important yeasts.</title>
        <authorList>
            <consortium name="DOE Joint Genome Institute"/>
            <person name="Riley R."/>
            <person name="Haridas S."/>
            <person name="Wolfe K.H."/>
            <person name="Lopes M.R."/>
            <person name="Hittinger C.T."/>
            <person name="Goker M."/>
            <person name="Salamov A."/>
            <person name="Wisecaver J."/>
            <person name="Long T.M."/>
            <person name="Aerts A.L."/>
            <person name="Barry K."/>
            <person name="Choi C."/>
            <person name="Clum A."/>
            <person name="Coughlan A.Y."/>
            <person name="Deshpande S."/>
            <person name="Douglass A.P."/>
            <person name="Hanson S.J."/>
            <person name="Klenk H.-P."/>
            <person name="Labutti K."/>
            <person name="Lapidus A."/>
            <person name="Lindquist E."/>
            <person name="Lipzen A."/>
            <person name="Meier-Kolthoff J.P."/>
            <person name="Ohm R.A."/>
            <person name="Otillar R.P."/>
            <person name="Pangilinan J."/>
            <person name="Peng Y."/>
            <person name="Rokas A."/>
            <person name="Rosa C.A."/>
            <person name="Scheuner C."/>
            <person name="Sibirny A.A."/>
            <person name="Slot J.C."/>
            <person name="Stielow J.B."/>
            <person name="Sun H."/>
            <person name="Kurtzman C.P."/>
            <person name="Blackwell M."/>
            <person name="Grigoriev I.V."/>
            <person name="Jeffries T.W."/>
        </authorList>
    </citation>
    <scope>NUCLEOTIDE SEQUENCE [LARGE SCALE GENOMIC DNA]</scope>
    <source>
        <strain evidence="2">DSM 1968</strain>
    </source>
</reference>
<organism evidence="1 2">
    <name type="scientific">Ascoidea rubescens DSM 1968</name>
    <dbReference type="NCBI Taxonomy" id="1344418"/>
    <lineage>
        <taxon>Eukaryota</taxon>
        <taxon>Fungi</taxon>
        <taxon>Dikarya</taxon>
        <taxon>Ascomycota</taxon>
        <taxon>Saccharomycotina</taxon>
        <taxon>Saccharomycetes</taxon>
        <taxon>Ascoideaceae</taxon>
        <taxon>Ascoidea</taxon>
    </lineage>
</organism>